<keyword evidence="3" id="KW-0548">Nucleotidyltransferase</keyword>
<proteinExistence type="predicted"/>
<gene>
    <name evidence="3" type="ORF">ElyMa_005433700</name>
</gene>
<dbReference type="Proteomes" id="UP000762676">
    <property type="component" value="Unassembled WGS sequence"/>
</dbReference>
<evidence type="ECO:0000313" key="4">
    <source>
        <dbReference type="Proteomes" id="UP000762676"/>
    </source>
</evidence>
<dbReference type="PANTHER" id="PTHR36688">
    <property type="entry name" value="ENDO/EXONUCLEASE/PHOSPHATASE DOMAIN-CONTAINING PROTEIN"/>
    <property type="match status" value="1"/>
</dbReference>
<evidence type="ECO:0000313" key="3">
    <source>
        <dbReference type="EMBL" id="GFR61524.1"/>
    </source>
</evidence>
<keyword evidence="3" id="KW-0808">Transferase</keyword>
<evidence type="ECO:0000256" key="1">
    <source>
        <dbReference type="SAM" id="SignalP"/>
    </source>
</evidence>
<feature type="chain" id="PRO_5043909994" evidence="1">
    <location>
        <begin position="20"/>
        <end position="360"/>
    </location>
</feature>
<dbReference type="EMBL" id="BMAT01010843">
    <property type="protein sequence ID" value="GFR61524.1"/>
    <property type="molecule type" value="Genomic_DNA"/>
</dbReference>
<keyword evidence="1" id="KW-0732">Signal</keyword>
<feature type="domain" description="Reverse transcriptase" evidence="2">
    <location>
        <begin position="261"/>
        <end position="339"/>
    </location>
</feature>
<dbReference type="GO" id="GO:0003964">
    <property type="term" value="F:RNA-directed DNA polymerase activity"/>
    <property type="evidence" value="ECO:0007669"/>
    <property type="project" value="UniProtKB-KW"/>
</dbReference>
<dbReference type="PANTHER" id="PTHR36688:SF1">
    <property type="entry name" value="ENDONUCLEASE_EXONUCLEASE_PHOSPHATASE DOMAIN-CONTAINING PROTEIN"/>
    <property type="match status" value="1"/>
</dbReference>
<dbReference type="AlphaFoldDB" id="A0AAV4ELM0"/>
<feature type="signal peptide" evidence="1">
    <location>
        <begin position="1"/>
        <end position="19"/>
    </location>
</feature>
<reference evidence="3 4" key="1">
    <citation type="journal article" date="2021" name="Elife">
        <title>Chloroplast acquisition without the gene transfer in kleptoplastic sea slugs, Plakobranchus ocellatus.</title>
        <authorList>
            <person name="Maeda T."/>
            <person name="Takahashi S."/>
            <person name="Yoshida T."/>
            <person name="Shimamura S."/>
            <person name="Takaki Y."/>
            <person name="Nagai Y."/>
            <person name="Toyoda A."/>
            <person name="Suzuki Y."/>
            <person name="Arimoto A."/>
            <person name="Ishii H."/>
            <person name="Satoh N."/>
            <person name="Nishiyama T."/>
            <person name="Hasebe M."/>
            <person name="Maruyama T."/>
            <person name="Minagawa J."/>
            <person name="Obokata J."/>
            <person name="Shigenobu S."/>
        </authorList>
    </citation>
    <scope>NUCLEOTIDE SEQUENCE [LARGE SCALE GENOMIC DNA]</scope>
</reference>
<comment type="caution">
    <text evidence="3">The sequence shown here is derived from an EMBL/GenBank/DDBJ whole genome shotgun (WGS) entry which is preliminary data.</text>
</comment>
<evidence type="ECO:0000259" key="2">
    <source>
        <dbReference type="Pfam" id="PF00078"/>
    </source>
</evidence>
<dbReference type="InterPro" id="IPR000477">
    <property type="entry name" value="RT_dom"/>
</dbReference>
<accession>A0AAV4ELM0</accession>
<protein>
    <submittedName>
        <fullName evidence="3">RNA-directed DNA polymerase from mobile element jockey</fullName>
    </submittedName>
</protein>
<dbReference type="Pfam" id="PF00078">
    <property type="entry name" value="RVT_1"/>
    <property type="match status" value="1"/>
</dbReference>
<name>A0AAV4ELM0_9GAST</name>
<keyword evidence="4" id="KW-1185">Reference proteome</keyword>
<keyword evidence="3" id="KW-0695">RNA-directed DNA polymerase</keyword>
<organism evidence="3 4">
    <name type="scientific">Elysia marginata</name>
    <dbReference type="NCBI Taxonomy" id="1093978"/>
    <lineage>
        <taxon>Eukaryota</taxon>
        <taxon>Metazoa</taxon>
        <taxon>Spiralia</taxon>
        <taxon>Lophotrochozoa</taxon>
        <taxon>Mollusca</taxon>
        <taxon>Gastropoda</taxon>
        <taxon>Heterobranchia</taxon>
        <taxon>Euthyneura</taxon>
        <taxon>Panpulmonata</taxon>
        <taxon>Sacoglossa</taxon>
        <taxon>Placobranchoidea</taxon>
        <taxon>Plakobranchidae</taxon>
        <taxon>Elysia</taxon>
    </lineage>
</organism>
<dbReference type="InterPro" id="IPR052560">
    <property type="entry name" value="RdDP_mobile_element"/>
</dbReference>
<sequence>MQWALVALYMCSIVALGWACCTPDQWEGTQSEFAGYAEETQNGLIMEFNNVSYDFKSKRSAVFLRYMNGDIKAKIKLVVRYDGNEIQKIDIALIQETHLEFNAPPSKYTIPRYSLVNKQTEPSTICQHRPTVITTGIIIPRIAGTPKPRWNFRKADSEAYKIDIDKTCQRIKPVPDNAKRFTQLILSTAKKHIARGFNERYIPCWSERSQELLDEYGMAQDHGTAEELHVLKSLLQSRREEEQKLLKTRTLRTLVDMPGTRQFHMILKGEKSKTRKIKNGMPQGSVIAPTLFNIYISDMPEIKSLQLGYADDWVLTHQSKKKKKDTLSKDTTALKEYYFDTWYLKMKRTKPMPTAFHLSN</sequence>